<dbReference type="AlphaFoldDB" id="A0A2G8RSC9"/>
<proteinExistence type="predicted"/>
<protein>
    <submittedName>
        <fullName evidence="1">Uncharacterized protein</fullName>
    </submittedName>
</protein>
<reference evidence="1 2" key="1">
    <citation type="journal article" date="2015" name="Sci. Rep.">
        <title>Chromosome-level genome map provides insights into diverse defense mechanisms in the medicinal fungus Ganoderma sinense.</title>
        <authorList>
            <person name="Zhu Y."/>
            <person name="Xu J."/>
            <person name="Sun C."/>
            <person name="Zhou S."/>
            <person name="Xu H."/>
            <person name="Nelson D.R."/>
            <person name="Qian J."/>
            <person name="Song J."/>
            <person name="Luo H."/>
            <person name="Xiang L."/>
            <person name="Li Y."/>
            <person name="Xu Z."/>
            <person name="Ji A."/>
            <person name="Wang L."/>
            <person name="Lu S."/>
            <person name="Hayward A."/>
            <person name="Sun W."/>
            <person name="Li X."/>
            <person name="Schwartz D.C."/>
            <person name="Wang Y."/>
            <person name="Chen S."/>
        </authorList>
    </citation>
    <scope>NUCLEOTIDE SEQUENCE [LARGE SCALE GENOMIC DNA]</scope>
    <source>
        <strain evidence="1 2">ZZ0214-1</strain>
    </source>
</reference>
<dbReference type="EMBL" id="AYKW01000067">
    <property type="protein sequence ID" value="PIL24417.1"/>
    <property type="molecule type" value="Genomic_DNA"/>
</dbReference>
<dbReference type="Proteomes" id="UP000230002">
    <property type="component" value="Unassembled WGS sequence"/>
</dbReference>
<gene>
    <name evidence="1" type="ORF">GSI_14171</name>
</gene>
<dbReference type="OrthoDB" id="2748701at2759"/>
<accession>A0A2G8RSC9</accession>
<evidence type="ECO:0000313" key="1">
    <source>
        <dbReference type="EMBL" id="PIL24417.1"/>
    </source>
</evidence>
<sequence length="408" mass="45068">MPWSTLAQPQTTPTAADPTIYVGLCQTMPSATTTGIGSSPLDKLAVELIAHISFYACTDGGPTGCALSLVSKRIRAASRPARFFSVSLTTESSAQLKQFLACYQAECARATDALPRVQHLCISLFGREQGDAPAYPMAHGAVPPVQIQARPAAQPAPTSRAEFLARMQRQTQQWRSAQDRLDEGFSHVVPALIRAVAPDLRSLTFVQARWRVTGSVPQCCFAHLRELTLVGGDMTFLPFALARDGRPQFPSLRRLHHNLAFAGAGLSFLEWAAHAPNLTHLRVSRLDSHPRVIVDTLDQVIGDHAAEEYFPHLQHVTIQPNSAPVPSNSNVDAFVEFREFLEYLERLKERAKAPVVVLPPVEQSIIYPGVDRRLVCLRRLKRQWMERLEGEGPGCWEEGVEGKPLSHH</sequence>
<name>A0A2G8RSC9_9APHY</name>
<organism evidence="1 2">
    <name type="scientific">Ganoderma sinense ZZ0214-1</name>
    <dbReference type="NCBI Taxonomy" id="1077348"/>
    <lineage>
        <taxon>Eukaryota</taxon>
        <taxon>Fungi</taxon>
        <taxon>Dikarya</taxon>
        <taxon>Basidiomycota</taxon>
        <taxon>Agaricomycotina</taxon>
        <taxon>Agaricomycetes</taxon>
        <taxon>Polyporales</taxon>
        <taxon>Polyporaceae</taxon>
        <taxon>Ganoderma</taxon>
    </lineage>
</organism>
<comment type="caution">
    <text evidence="1">The sequence shown here is derived from an EMBL/GenBank/DDBJ whole genome shotgun (WGS) entry which is preliminary data.</text>
</comment>
<evidence type="ECO:0000313" key="2">
    <source>
        <dbReference type="Proteomes" id="UP000230002"/>
    </source>
</evidence>
<keyword evidence="2" id="KW-1185">Reference proteome</keyword>